<comment type="caution">
    <text evidence="2">The sequence shown here is derived from an EMBL/GenBank/DDBJ whole genome shotgun (WGS) entry which is preliminary data.</text>
</comment>
<sequence length="128" mass="15205">MWIISSNFLLPDSITWHYEGKGNYTAKSGYWLCHSMEAKSYPSSNSRLVKWWTCMLKLKIPLKVQVFVWKTCQDWIPTMSNLTWMGIKADNRCLRCENSEELTLRALWQCQKLWKIRAGWHSKKASNR</sequence>
<dbReference type="Proteomes" id="UP001280121">
    <property type="component" value="Unassembled WGS sequence"/>
</dbReference>
<name>A0AAD9XET9_9ROSI</name>
<protein>
    <recommendedName>
        <fullName evidence="1">Reverse transcriptase zinc-binding domain-containing protein</fullName>
    </recommendedName>
</protein>
<dbReference type="EMBL" id="JANJYI010000002">
    <property type="protein sequence ID" value="KAK2658154.1"/>
    <property type="molecule type" value="Genomic_DNA"/>
</dbReference>
<organism evidence="2 3">
    <name type="scientific">Dipteronia dyeriana</name>
    <dbReference type="NCBI Taxonomy" id="168575"/>
    <lineage>
        <taxon>Eukaryota</taxon>
        <taxon>Viridiplantae</taxon>
        <taxon>Streptophyta</taxon>
        <taxon>Embryophyta</taxon>
        <taxon>Tracheophyta</taxon>
        <taxon>Spermatophyta</taxon>
        <taxon>Magnoliopsida</taxon>
        <taxon>eudicotyledons</taxon>
        <taxon>Gunneridae</taxon>
        <taxon>Pentapetalae</taxon>
        <taxon>rosids</taxon>
        <taxon>malvids</taxon>
        <taxon>Sapindales</taxon>
        <taxon>Sapindaceae</taxon>
        <taxon>Hippocastanoideae</taxon>
        <taxon>Acereae</taxon>
        <taxon>Dipteronia</taxon>
    </lineage>
</organism>
<evidence type="ECO:0000259" key="1">
    <source>
        <dbReference type="Pfam" id="PF13966"/>
    </source>
</evidence>
<gene>
    <name evidence="2" type="ORF">Ddye_004687</name>
</gene>
<accession>A0AAD9XET9</accession>
<reference evidence="2" key="1">
    <citation type="journal article" date="2023" name="Plant J.">
        <title>Genome sequences and population genomics provide insights into the demographic history, inbreeding, and mutation load of two 'living fossil' tree species of Dipteronia.</title>
        <authorList>
            <person name="Feng Y."/>
            <person name="Comes H.P."/>
            <person name="Chen J."/>
            <person name="Zhu S."/>
            <person name="Lu R."/>
            <person name="Zhang X."/>
            <person name="Li P."/>
            <person name="Qiu J."/>
            <person name="Olsen K.M."/>
            <person name="Qiu Y."/>
        </authorList>
    </citation>
    <scope>NUCLEOTIDE SEQUENCE</scope>
    <source>
        <strain evidence="2">KIB01</strain>
    </source>
</reference>
<feature type="domain" description="Reverse transcriptase zinc-binding" evidence="1">
    <location>
        <begin position="24"/>
        <end position="112"/>
    </location>
</feature>
<evidence type="ECO:0000313" key="3">
    <source>
        <dbReference type="Proteomes" id="UP001280121"/>
    </source>
</evidence>
<dbReference type="InterPro" id="IPR026960">
    <property type="entry name" value="RVT-Znf"/>
</dbReference>
<dbReference type="AlphaFoldDB" id="A0AAD9XET9"/>
<dbReference type="Pfam" id="PF13966">
    <property type="entry name" value="zf-RVT"/>
    <property type="match status" value="1"/>
</dbReference>
<proteinExistence type="predicted"/>
<keyword evidence="3" id="KW-1185">Reference proteome</keyword>
<evidence type="ECO:0000313" key="2">
    <source>
        <dbReference type="EMBL" id="KAK2658154.1"/>
    </source>
</evidence>